<evidence type="ECO:0000256" key="1">
    <source>
        <dbReference type="ARBA" id="ARBA00004123"/>
    </source>
</evidence>
<dbReference type="PANTHER" id="PTHR22836:SF0">
    <property type="entry name" value="PRE-MRNA 3' END PROCESSING PROTEIN WDR33"/>
    <property type="match status" value="1"/>
</dbReference>
<dbReference type="SUPFAM" id="SSF50978">
    <property type="entry name" value="WD40 repeat-like"/>
    <property type="match status" value="1"/>
</dbReference>
<keyword evidence="9" id="KW-0007">Acetylation</keyword>
<evidence type="ECO:0000256" key="17">
    <source>
        <dbReference type="ARBA" id="ARBA00076133"/>
    </source>
</evidence>
<evidence type="ECO:0000256" key="13">
    <source>
        <dbReference type="ARBA" id="ARBA00061690"/>
    </source>
</evidence>
<dbReference type="FunFam" id="2.130.10.10:FF:000077">
    <property type="entry name" value="WD repeat domain 33"/>
    <property type="match status" value="1"/>
</dbReference>
<feature type="region of interest" description="Disordered" evidence="19">
    <location>
        <begin position="459"/>
        <end position="480"/>
    </location>
</feature>
<reference evidence="20" key="1">
    <citation type="submission" date="2021-10" db="EMBL/GenBank/DDBJ databases">
        <title>Tropical sea cucumber genome reveals ecological adaptation and Cuvierian tubules defense mechanism.</title>
        <authorList>
            <person name="Chen T."/>
        </authorList>
    </citation>
    <scope>NUCLEOTIDE SEQUENCE</scope>
    <source>
        <strain evidence="20">Nanhai2018</strain>
        <tissue evidence="20">Muscle</tissue>
    </source>
</reference>
<dbReference type="FunFam" id="2.130.10.10:FF:000069">
    <property type="entry name" value="WD repeat domain 33"/>
    <property type="match status" value="1"/>
</dbReference>
<evidence type="ECO:0000256" key="12">
    <source>
        <dbReference type="ARBA" id="ARBA00058681"/>
    </source>
</evidence>
<keyword evidence="11" id="KW-0539">Nucleus</keyword>
<evidence type="ECO:0000256" key="15">
    <source>
        <dbReference type="ARBA" id="ARBA00068823"/>
    </source>
</evidence>
<dbReference type="CDD" id="cd00200">
    <property type="entry name" value="WD40"/>
    <property type="match status" value="1"/>
</dbReference>
<dbReference type="PROSITE" id="PS50082">
    <property type="entry name" value="WD_REPEATS_2"/>
    <property type="match status" value="6"/>
</dbReference>
<dbReference type="InterPro" id="IPR015943">
    <property type="entry name" value="WD40/YVTN_repeat-like_dom_sf"/>
</dbReference>
<feature type="region of interest" description="Disordered" evidence="19">
    <location>
        <begin position="514"/>
        <end position="1201"/>
    </location>
</feature>
<keyword evidence="3" id="KW-1017">Isopeptide bond</keyword>
<evidence type="ECO:0000256" key="14">
    <source>
        <dbReference type="ARBA" id="ARBA00063159"/>
    </source>
</evidence>
<keyword evidence="5 18" id="KW-0853">WD repeat</keyword>
<comment type="subcellular location">
    <subcellularLocation>
        <location evidence="1">Nucleus</location>
    </subcellularLocation>
</comment>
<dbReference type="EMBL" id="JAIZAY010000021">
    <property type="protein sequence ID" value="KAJ8021390.1"/>
    <property type="molecule type" value="Genomic_DNA"/>
</dbReference>
<dbReference type="GO" id="GO:0005581">
    <property type="term" value="C:collagen trimer"/>
    <property type="evidence" value="ECO:0007669"/>
    <property type="project" value="UniProtKB-KW"/>
</dbReference>
<dbReference type="InterPro" id="IPR001680">
    <property type="entry name" value="WD40_rpt"/>
</dbReference>
<keyword evidence="4" id="KW-0597">Phosphoprotein</keyword>
<feature type="compositionally biased region" description="Basic and acidic residues" evidence="19">
    <location>
        <begin position="900"/>
        <end position="926"/>
    </location>
</feature>
<name>A0A9Q0YH89_HOLLE</name>
<dbReference type="InterPro" id="IPR036322">
    <property type="entry name" value="WD40_repeat_dom_sf"/>
</dbReference>
<keyword evidence="7" id="KW-0677">Repeat</keyword>
<evidence type="ECO:0000256" key="10">
    <source>
        <dbReference type="ARBA" id="ARBA00023119"/>
    </source>
</evidence>
<evidence type="ECO:0000313" key="21">
    <source>
        <dbReference type="Proteomes" id="UP001152320"/>
    </source>
</evidence>
<dbReference type="OrthoDB" id="16717at2759"/>
<dbReference type="AlphaFoldDB" id="A0A9Q0YH89"/>
<comment type="subunit">
    <text evidence="14">Component of the cleavage and polyadenylation specificity factor (CPSF) module of the pre-mRNA 3'-end processing complex. Interacts with CPSF3/CPSF73.</text>
</comment>
<evidence type="ECO:0000256" key="4">
    <source>
        <dbReference type="ARBA" id="ARBA00022553"/>
    </source>
</evidence>
<feature type="compositionally biased region" description="Basic and acidic residues" evidence="19">
    <location>
        <begin position="714"/>
        <end position="796"/>
    </location>
</feature>
<feature type="repeat" description="WD" evidence="18">
    <location>
        <begin position="138"/>
        <end position="163"/>
    </location>
</feature>
<comment type="caution">
    <text evidence="20">The sequence shown here is derived from an EMBL/GenBank/DDBJ whole genome shotgun (WGS) entry which is preliminary data.</text>
</comment>
<feature type="compositionally biased region" description="Basic and acidic residues" evidence="19">
    <location>
        <begin position="533"/>
        <end position="592"/>
    </location>
</feature>
<dbReference type="Pfam" id="PF00400">
    <property type="entry name" value="WD40"/>
    <property type="match status" value="6"/>
</dbReference>
<feature type="compositionally biased region" description="Gly residues" evidence="19">
    <location>
        <begin position="1160"/>
        <end position="1186"/>
    </location>
</feature>
<dbReference type="InterPro" id="IPR045245">
    <property type="entry name" value="Pfs2-like"/>
</dbReference>
<keyword evidence="10" id="KW-0176">Collagen</keyword>
<comment type="similarity">
    <text evidence="13">Belongs to the WD repeat WDR33 family.</text>
</comment>
<evidence type="ECO:0000256" key="18">
    <source>
        <dbReference type="PROSITE-ProRule" id="PRU00221"/>
    </source>
</evidence>
<dbReference type="SMART" id="SM00320">
    <property type="entry name" value="WD40"/>
    <property type="match status" value="7"/>
</dbReference>
<evidence type="ECO:0000256" key="8">
    <source>
        <dbReference type="ARBA" id="ARBA00022843"/>
    </source>
</evidence>
<feature type="repeat" description="WD" evidence="18">
    <location>
        <begin position="301"/>
        <end position="342"/>
    </location>
</feature>
<feature type="compositionally biased region" description="Basic and acidic residues" evidence="19">
    <location>
        <begin position="629"/>
        <end position="642"/>
    </location>
</feature>
<sequence length="1201" mass="134642">MDGGTRLVNHSPHQPGESFFHYPKMPSFMKQQFPKPYRPPRRYQNQEPYTPMAQRDYTNYDAQKPRSTMRRAVDYSSSVIRRLEARIWQRDERDQTWIQPDPSYVHTLPPPSAFPKNPSNTVTTKFVHCSTNKVRCPVFCVVWTPEGRRLVTGASSGEFTLWNGLTFNFETILQAHDYPIRTMCWSHNDLWLLSGDDLGYVKYWQSNMNNVQMFQAHKDQAIRGVSFSPTDSKFASCSDDGTVRVWDFLHCHEERIMRGHGADVRCVDWHPQKGLLVSGSKDSQQPVKLWDPRSGNPLTTIHAHKGTVMAAKFSMNGNWLVTASRDHLCKLFDIRVMKEMCTFRGHKKEATSLALHPVHEDLFVSGGSDGSILFWQVGNEREVGGIEQAHDSMVWGLSWHPLGHMLCSGSNDHSTKFWSRNRPGDKMRDRYNLNTLPIGTSEELREYDDDSAVTPVIPGMGLDTSQPSDNFSKEAEKDSVGIPGLDSSVEEFAQITPVPQRKVPFSRPVPSEFQKTWEAKKAPGIAPNLEEEERLKKEKEEEEKKKQEKQRQEEEKRRKEIERELRRKREEELKAQKEKEARKKEAEMRAEEEAMNQGPVIPGFGPDDGPPSRFPMPGPPPDISYGREPSPERRDDFMEDRMGPPVFVGNKGPSQIRGGRDRNIDRGDFDVRMEEREDHFDHEMDSQRHSRMDDLPPFGRGPGGPRHPGRGSQMHHDMDESRHPERDGPRRHDIDGPKHHDLDGPRHRDMDGPRRRDMPGTRRHEDGPRRRDSDGLRHSDVDVPREFEMDGARFRGMDGPPPDRSGPSRGGPPKKSSGPVPLMSLVLDPVEPPAPRPSKGSRPTPGKPPPPQPKRASTPPDEGPKPLIPGLTPEALRRGDISLDDLGPGPGPSNLPPSLKKNEIKRGDPSEIDFKRGYHEDVDYRQPPRSGPPKVGPMADRGSSDLHGPPFSSEHSNSPSGFNRSGPSLARGEGALPGRGRGSFVSPSPSRGRGGTRQGPDRFTSQGGPHGAKFDRQDDHHISKDLDMRVPHPGGHSQDKDSRQTSGGPLRNQNTRGGYHSSTLDRQSGNVIGKSSLDQTLGNRDSQMEREDFARDEIFQDSREFVQSKSIVSLRGPAGHALQKDELSDPTELPSLARPPKRPRSEEGEQLFSSNPMRGTSGGRGRGQRGRGGARGAGVRGAGARGRGGRSRGRGRGRGGW</sequence>
<feature type="repeat" description="WD" evidence="18">
    <location>
        <begin position="343"/>
        <end position="385"/>
    </location>
</feature>
<dbReference type="GO" id="GO:0031124">
    <property type="term" value="P:mRNA 3'-end processing"/>
    <property type="evidence" value="ECO:0007669"/>
    <property type="project" value="InterPro"/>
</dbReference>
<protein>
    <recommendedName>
        <fullName evidence="15">pre-mRNA 3' end processing protein WDR33</fullName>
    </recommendedName>
    <alternativeName>
        <fullName evidence="16">WD repeat-containing protein 33</fullName>
    </alternativeName>
    <alternativeName>
        <fullName evidence="17">WD repeat-containing protein of 146 kDa</fullName>
    </alternativeName>
</protein>
<dbReference type="Proteomes" id="UP001152320">
    <property type="component" value="Chromosome 21"/>
</dbReference>
<evidence type="ECO:0000256" key="16">
    <source>
        <dbReference type="ARBA" id="ARBA00075792"/>
    </source>
</evidence>
<evidence type="ECO:0000256" key="7">
    <source>
        <dbReference type="ARBA" id="ARBA00022737"/>
    </source>
</evidence>
<dbReference type="GO" id="GO:0005847">
    <property type="term" value="C:mRNA cleavage and polyadenylation specificity factor complex"/>
    <property type="evidence" value="ECO:0007669"/>
    <property type="project" value="TreeGrafter"/>
</dbReference>
<feature type="compositionally biased region" description="Low complexity" evidence="19">
    <location>
        <begin position="805"/>
        <end position="819"/>
    </location>
</feature>
<keyword evidence="2" id="KW-0488">Methylation</keyword>
<accession>A0A9Q0YH89</accession>
<dbReference type="PANTHER" id="PTHR22836">
    <property type="entry name" value="WD40 REPEAT PROTEIN"/>
    <property type="match status" value="1"/>
</dbReference>
<keyword evidence="6" id="KW-0507">mRNA processing</keyword>
<keyword evidence="21" id="KW-1185">Reference proteome</keyword>
<feature type="compositionally biased region" description="Basic and acidic residues" evidence="19">
    <location>
        <begin position="658"/>
        <end position="694"/>
    </location>
</feature>
<feature type="repeat" description="WD" evidence="18">
    <location>
        <begin position="215"/>
        <end position="247"/>
    </location>
</feature>
<evidence type="ECO:0000256" key="2">
    <source>
        <dbReference type="ARBA" id="ARBA00022481"/>
    </source>
</evidence>
<feature type="compositionally biased region" description="Polar residues" evidence="19">
    <location>
        <begin position="1044"/>
        <end position="1070"/>
    </location>
</feature>
<feature type="compositionally biased region" description="Polar residues" evidence="19">
    <location>
        <begin position="953"/>
        <end position="966"/>
    </location>
</feature>
<feature type="repeat" description="WD" evidence="18">
    <location>
        <begin position="387"/>
        <end position="419"/>
    </location>
</feature>
<evidence type="ECO:0000256" key="5">
    <source>
        <dbReference type="ARBA" id="ARBA00022574"/>
    </source>
</evidence>
<evidence type="ECO:0000256" key="3">
    <source>
        <dbReference type="ARBA" id="ARBA00022499"/>
    </source>
</evidence>
<feature type="compositionally biased region" description="Pro residues" evidence="19">
    <location>
        <begin position="608"/>
        <end position="622"/>
    </location>
</feature>
<feature type="compositionally biased region" description="Basic residues" evidence="19">
    <location>
        <begin position="1187"/>
        <end position="1201"/>
    </location>
</feature>
<evidence type="ECO:0000313" key="20">
    <source>
        <dbReference type="EMBL" id="KAJ8021390.1"/>
    </source>
</evidence>
<dbReference type="FunFam" id="2.130.10.10:FF:000085">
    <property type="entry name" value="WD repeat domain 33"/>
    <property type="match status" value="1"/>
</dbReference>
<evidence type="ECO:0000256" key="11">
    <source>
        <dbReference type="ARBA" id="ARBA00023242"/>
    </source>
</evidence>
<feature type="region of interest" description="Disordered" evidence="19">
    <location>
        <begin position="33"/>
        <end position="68"/>
    </location>
</feature>
<organism evidence="20 21">
    <name type="scientific">Holothuria leucospilota</name>
    <name type="common">Black long sea cucumber</name>
    <name type="synonym">Mertensiothuria leucospilota</name>
    <dbReference type="NCBI Taxonomy" id="206669"/>
    <lineage>
        <taxon>Eukaryota</taxon>
        <taxon>Metazoa</taxon>
        <taxon>Echinodermata</taxon>
        <taxon>Eleutherozoa</taxon>
        <taxon>Echinozoa</taxon>
        <taxon>Holothuroidea</taxon>
        <taxon>Aspidochirotacea</taxon>
        <taxon>Aspidochirotida</taxon>
        <taxon>Holothuriidae</taxon>
        <taxon>Holothuria</taxon>
    </lineage>
</organism>
<feature type="compositionally biased region" description="Basic and acidic residues" evidence="19">
    <location>
        <begin position="1012"/>
        <end position="1030"/>
    </location>
</feature>
<keyword evidence="8" id="KW-0832">Ubl conjugation</keyword>
<feature type="compositionally biased region" description="Basic and acidic residues" evidence="19">
    <location>
        <begin position="1086"/>
        <end position="1106"/>
    </location>
</feature>
<dbReference type="PROSITE" id="PS50294">
    <property type="entry name" value="WD_REPEATS_REGION"/>
    <property type="match status" value="3"/>
</dbReference>
<evidence type="ECO:0000256" key="6">
    <source>
        <dbReference type="ARBA" id="ARBA00022664"/>
    </source>
</evidence>
<gene>
    <name evidence="20" type="ORF">HOLleu_38568</name>
</gene>
<feature type="compositionally biased region" description="Polar residues" evidence="19">
    <location>
        <begin position="1076"/>
        <end position="1085"/>
    </location>
</feature>
<comment type="function">
    <text evidence="12">Essential for both cleavage and polyadenylation of pre-mRNA 3' ends.</text>
</comment>
<proteinExistence type="inferred from homology"/>
<dbReference type="Gene3D" id="2.130.10.10">
    <property type="entry name" value="YVTN repeat-like/Quinoprotein amine dehydrogenase"/>
    <property type="match status" value="2"/>
</dbReference>
<evidence type="ECO:0000256" key="19">
    <source>
        <dbReference type="SAM" id="MobiDB-lite"/>
    </source>
</evidence>
<evidence type="ECO:0000256" key="9">
    <source>
        <dbReference type="ARBA" id="ARBA00022990"/>
    </source>
</evidence>
<feature type="repeat" description="WD" evidence="18">
    <location>
        <begin position="257"/>
        <end position="283"/>
    </location>
</feature>